<dbReference type="Proteomes" id="UP000178417">
    <property type="component" value="Unassembled WGS sequence"/>
</dbReference>
<name>A0A1F4SPP6_UNCSA</name>
<reference evidence="1 2" key="1">
    <citation type="journal article" date="2016" name="Nat. Commun.">
        <title>Thousands of microbial genomes shed light on interconnected biogeochemical processes in an aquifer system.</title>
        <authorList>
            <person name="Anantharaman K."/>
            <person name="Brown C.T."/>
            <person name="Hug L.A."/>
            <person name="Sharon I."/>
            <person name="Castelle C.J."/>
            <person name="Probst A.J."/>
            <person name="Thomas B.C."/>
            <person name="Singh A."/>
            <person name="Wilkins M.J."/>
            <person name="Karaoz U."/>
            <person name="Brodie E.L."/>
            <person name="Williams K.H."/>
            <person name="Hubbard S.S."/>
            <person name="Banfield J.F."/>
        </authorList>
    </citation>
    <scope>NUCLEOTIDE SEQUENCE [LARGE SCALE GENOMIC DNA]</scope>
</reference>
<dbReference type="STRING" id="1802579.A2310_01815"/>
<protein>
    <submittedName>
        <fullName evidence="1">Uncharacterized protein</fullName>
    </submittedName>
</protein>
<dbReference type="AlphaFoldDB" id="A0A1F4SPP6"/>
<evidence type="ECO:0000313" key="1">
    <source>
        <dbReference type="EMBL" id="OGC22380.1"/>
    </source>
</evidence>
<sequence length="122" mass="14070">MKLNEYEREDLKRIISLKEPRPCSRHPKNQTTGRRVIKIGTVDNLEIYACIILKGMWNMKVRFDQTLGVRQKLPGIVLAMPSNARDSSFGNLEALPAFGLCKPSDKIFREIISSDPEMHFFY</sequence>
<organism evidence="1 2">
    <name type="scientific">candidate division WOR-1 bacterium RIFOXYB2_FULL_37_13</name>
    <dbReference type="NCBI Taxonomy" id="1802579"/>
    <lineage>
        <taxon>Bacteria</taxon>
        <taxon>Bacillati</taxon>
        <taxon>Saganbacteria</taxon>
    </lineage>
</organism>
<gene>
    <name evidence="1" type="ORF">A2310_01815</name>
</gene>
<proteinExistence type="predicted"/>
<comment type="caution">
    <text evidence="1">The sequence shown here is derived from an EMBL/GenBank/DDBJ whole genome shotgun (WGS) entry which is preliminary data.</text>
</comment>
<accession>A0A1F4SPP6</accession>
<dbReference type="EMBL" id="MEUB01000029">
    <property type="protein sequence ID" value="OGC22380.1"/>
    <property type="molecule type" value="Genomic_DNA"/>
</dbReference>
<evidence type="ECO:0000313" key="2">
    <source>
        <dbReference type="Proteomes" id="UP000178417"/>
    </source>
</evidence>